<comment type="caution">
    <text evidence="2">The sequence shown here is derived from an EMBL/GenBank/DDBJ whole genome shotgun (WGS) entry which is preliminary data.</text>
</comment>
<reference evidence="2" key="1">
    <citation type="submission" date="2022-10" db="EMBL/GenBank/DDBJ databases">
        <title>Shewanella flava sp. nov, isolated from the estuary of the Fenhe River into the Yellow River.</title>
        <authorList>
            <person name="Li Y."/>
        </authorList>
    </citation>
    <scope>NUCLEOTIDE SEQUENCE</scope>
    <source>
        <strain evidence="2">FYR11-62</strain>
    </source>
</reference>
<name>A0ABT3I6T9_9GAMM</name>
<dbReference type="Proteomes" id="UP001163714">
    <property type="component" value="Unassembled WGS sequence"/>
</dbReference>
<proteinExistence type="inferred from homology"/>
<dbReference type="InterPro" id="IPR009057">
    <property type="entry name" value="Homeodomain-like_sf"/>
</dbReference>
<accession>A0ABT3I6T9</accession>
<gene>
    <name evidence="2" type="ORF">OHT75_04740</name>
</gene>
<comment type="similarity">
    <text evidence="1">Belongs to the transposase 8 family.</text>
</comment>
<protein>
    <submittedName>
        <fullName evidence="2">Transposase</fullName>
    </submittedName>
</protein>
<organism evidence="2 3">
    <name type="scientific">Shewanella subflava</name>
    <dbReference type="NCBI Taxonomy" id="2986476"/>
    <lineage>
        <taxon>Bacteria</taxon>
        <taxon>Pseudomonadati</taxon>
        <taxon>Pseudomonadota</taxon>
        <taxon>Gammaproteobacteria</taxon>
        <taxon>Alteromonadales</taxon>
        <taxon>Shewanellaceae</taxon>
        <taxon>Shewanella</taxon>
    </lineage>
</organism>
<evidence type="ECO:0000313" key="2">
    <source>
        <dbReference type="EMBL" id="MCW3171780.1"/>
    </source>
</evidence>
<evidence type="ECO:0000256" key="1">
    <source>
        <dbReference type="ARBA" id="ARBA00009964"/>
    </source>
</evidence>
<evidence type="ECO:0000313" key="3">
    <source>
        <dbReference type="Proteomes" id="UP001163714"/>
    </source>
</evidence>
<sequence length="87" mass="9952">MHNTMTRNHISHKYSPDLICEVVNQVKNHNQLLSEVAKNYGISSRTVYQWVKSAAEPTELKKSEITNQIASLQLQIKSLNNLLQMMA</sequence>
<keyword evidence="3" id="KW-1185">Reference proteome</keyword>
<dbReference type="RefSeq" id="WP_264725318.1">
    <property type="nucleotide sequence ID" value="NZ_JAPDMX010000007.1"/>
</dbReference>
<dbReference type="EMBL" id="JAPDMX010000007">
    <property type="protein sequence ID" value="MCW3171780.1"/>
    <property type="molecule type" value="Genomic_DNA"/>
</dbReference>
<dbReference type="SUPFAM" id="SSF46689">
    <property type="entry name" value="Homeodomain-like"/>
    <property type="match status" value="1"/>
</dbReference>
<dbReference type="Pfam" id="PF01527">
    <property type="entry name" value="HTH_Tnp_1"/>
    <property type="match status" value="1"/>
</dbReference>
<dbReference type="InterPro" id="IPR002514">
    <property type="entry name" value="Transposase_8"/>
</dbReference>